<proteinExistence type="predicted"/>
<evidence type="ECO:0000256" key="1">
    <source>
        <dbReference type="ARBA" id="ARBA00001974"/>
    </source>
</evidence>
<dbReference type="Proteomes" id="UP000184501">
    <property type="component" value="Unassembled WGS sequence"/>
</dbReference>
<dbReference type="Pfam" id="PF01494">
    <property type="entry name" value="FAD_binding_3"/>
    <property type="match status" value="1"/>
</dbReference>
<dbReference type="RefSeq" id="WP_073480063.1">
    <property type="nucleotide sequence ID" value="NZ_FQVN01000001.1"/>
</dbReference>
<organism evidence="5 6">
    <name type="scientific">Streptoalloteichus hindustanus</name>
    <dbReference type="NCBI Taxonomy" id="2017"/>
    <lineage>
        <taxon>Bacteria</taxon>
        <taxon>Bacillati</taxon>
        <taxon>Actinomycetota</taxon>
        <taxon>Actinomycetes</taxon>
        <taxon>Pseudonocardiales</taxon>
        <taxon>Pseudonocardiaceae</taxon>
        <taxon>Streptoalloteichus</taxon>
    </lineage>
</organism>
<name>A0A1M4W7Z5_STRHI</name>
<dbReference type="STRING" id="2017.SAMN05444320_1011038"/>
<dbReference type="OrthoDB" id="4141215at2"/>
<sequence length="544" mass="58525">MDVDVVVVGAGPTGLLLASELVLGGVSVLVLERRAEPDQTIRAGAFGPLGAEALRRRGLGDELAEVEREAARRFVAMRRETDPDLDAKLRAAEEAGRGDAALTGQIPFRRVGGHFGGLFLIDQERQEDPERRYVAVGQQDLERILAGHLDRLGGEVRREHVVTGFAEEGDGVTVHVTTPAGEQKLRARYLVGCDGGRSTVRKLAGFDFPGTPPSITGHQAMVELDEPDKLLPLGWRRTPTGVMSYGPVPGRVLVVEFDGPPEDRNAPVTREEIQASLRRVSGTDVTVTAVRTATRYTDNARQVTTYRLGRVLLAGDAAHVHSPFGGQGINLGLMDAVNLGWKLAAVVRGDAAEDLLDSYTTERHPVGARVLQNTRAQVAIMRPDDQSGAMRELLAEMLGLDEVNRFIGAMMRGVEVRYEFPYPTDGHPLIGRSCPELSFETNASDGAPGQVGLADLMLDGRPLLLDLGAGVADAAAGWGDRVRVVTARCVDRDDLSALLLRPDGHVAWAAAPGEDPDRKVLDVALRTWFGEPSDRAGSRSPDAP</sequence>
<accession>A0A1M4W7Z5</accession>
<dbReference type="Gene3D" id="3.40.30.120">
    <property type="match status" value="1"/>
</dbReference>
<dbReference type="PANTHER" id="PTHR43004">
    <property type="entry name" value="TRK SYSTEM POTASSIUM UPTAKE PROTEIN"/>
    <property type="match status" value="1"/>
</dbReference>
<gene>
    <name evidence="5" type="ORF">SAMN05444320_1011038</name>
</gene>
<dbReference type="InterPro" id="IPR050641">
    <property type="entry name" value="RIFMO-like"/>
</dbReference>
<dbReference type="AlphaFoldDB" id="A0A1M4W7Z5"/>
<evidence type="ECO:0000313" key="5">
    <source>
        <dbReference type="EMBL" id="SHE77280.1"/>
    </source>
</evidence>
<reference evidence="5 6" key="1">
    <citation type="submission" date="2016-11" db="EMBL/GenBank/DDBJ databases">
        <authorList>
            <person name="Jaros S."/>
            <person name="Januszkiewicz K."/>
            <person name="Wedrychowicz H."/>
        </authorList>
    </citation>
    <scope>NUCLEOTIDE SEQUENCE [LARGE SCALE GENOMIC DNA]</scope>
    <source>
        <strain evidence="5 6">DSM 44523</strain>
    </source>
</reference>
<keyword evidence="6" id="KW-1185">Reference proteome</keyword>
<dbReference type="Pfam" id="PF21274">
    <property type="entry name" value="Rng_hyd_C"/>
    <property type="match status" value="1"/>
</dbReference>
<keyword evidence="2" id="KW-0285">Flavoprotein</keyword>
<evidence type="ECO:0000259" key="4">
    <source>
        <dbReference type="Pfam" id="PF01494"/>
    </source>
</evidence>
<comment type="cofactor">
    <cofactor evidence="1">
        <name>FAD</name>
        <dbReference type="ChEBI" id="CHEBI:57692"/>
    </cofactor>
</comment>
<keyword evidence="3" id="KW-0274">FAD</keyword>
<dbReference type="GO" id="GO:0071949">
    <property type="term" value="F:FAD binding"/>
    <property type="evidence" value="ECO:0007669"/>
    <property type="project" value="InterPro"/>
</dbReference>
<dbReference type="PRINTS" id="PR00420">
    <property type="entry name" value="RNGMNOXGNASE"/>
</dbReference>
<protein>
    <submittedName>
        <fullName evidence="5">2-polyprenyl-6-methoxyphenol hydroxylase</fullName>
    </submittedName>
</protein>
<dbReference type="EMBL" id="FQVN01000001">
    <property type="protein sequence ID" value="SHE77280.1"/>
    <property type="molecule type" value="Genomic_DNA"/>
</dbReference>
<dbReference type="InterPro" id="IPR002938">
    <property type="entry name" value="FAD-bd"/>
</dbReference>
<dbReference type="GO" id="GO:0016709">
    <property type="term" value="F:oxidoreductase activity, acting on paired donors, with incorporation or reduction of molecular oxygen, NAD(P)H as one donor, and incorporation of one atom of oxygen"/>
    <property type="evidence" value="ECO:0007669"/>
    <property type="project" value="UniProtKB-ARBA"/>
</dbReference>
<evidence type="ECO:0000313" key="6">
    <source>
        <dbReference type="Proteomes" id="UP000184501"/>
    </source>
</evidence>
<dbReference type="PANTHER" id="PTHR43004:SF19">
    <property type="entry name" value="BINDING MONOOXYGENASE, PUTATIVE (JCVI)-RELATED"/>
    <property type="match status" value="1"/>
</dbReference>
<evidence type="ECO:0000256" key="2">
    <source>
        <dbReference type="ARBA" id="ARBA00022630"/>
    </source>
</evidence>
<dbReference type="Gene3D" id="3.50.50.60">
    <property type="entry name" value="FAD/NAD(P)-binding domain"/>
    <property type="match status" value="1"/>
</dbReference>
<dbReference type="Gene3D" id="3.30.70.2450">
    <property type="match status" value="1"/>
</dbReference>
<dbReference type="InterPro" id="IPR036188">
    <property type="entry name" value="FAD/NAD-bd_sf"/>
</dbReference>
<dbReference type="SUPFAM" id="SSF51905">
    <property type="entry name" value="FAD/NAD(P)-binding domain"/>
    <property type="match status" value="1"/>
</dbReference>
<evidence type="ECO:0000256" key="3">
    <source>
        <dbReference type="ARBA" id="ARBA00022827"/>
    </source>
</evidence>
<feature type="domain" description="FAD-binding" evidence="4">
    <location>
        <begin position="2"/>
        <end position="374"/>
    </location>
</feature>